<evidence type="ECO:0000313" key="6">
    <source>
        <dbReference type="EMBL" id="RLE50280.1"/>
    </source>
</evidence>
<dbReference type="GO" id="GO:0008757">
    <property type="term" value="F:S-adenosylmethionine-dependent methyltransferase activity"/>
    <property type="evidence" value="ECO:0007669"/>
    <property type="project" value="TreeGrafter"/>
</dbReference>
<reference evidence="8 9" key="1">
    <citation type="submission" date="2018-06" db="EMBL/GenBank/DDBJ databases">
        <title>Extensive metabolic versatility and redundancy in microbially diverse, dynamic hydrothermal sediments.</title>
        <authorList>
            <person name="Dombrowski N."/>
            <person name="Teske A."/>
            <person name="Baker B.J."/>
        </authorList>
    </citation>
    <scope>NUCLEOTIDE SEQUENCE [LARGE SCALE GENOMIC DNA]</scope>
    <source>
        <strain evidence="7">B34_G17</strain>
        <strain evidence="6">B66_G16</strain>
    </source>
</reference>
<keyword evidence="2" id="KW-0489">Methyltransferase</keyword>
<keyword evidence="4" id="KW-0949">S-adenosyl-L-methionine</keyword>
<dbReference type="CDD" id="cd02440">
    <property type="entry name" value="AdoMet_MTases"/>
    <property type="match status" value="1"/>
</dbReference>
<accession>A0A497EU90</accession>
<comment type="caution">
    <text evidence="6">The sequence shown here is derived from an EMBL/GenBank/DDBJ whole genome shotgun (WGS) entry which is preliminary data.</text>
</comment>
<evidence type="ECO:0000313" key="9">
    <source>
        <dbReference type="Proteomes" id="UP000278475"/>
    </source>
</evidence>
<dbReference type="GO" id="GO:0035657">
    <property type="term" value="C:eRF1 methyltransferase complex"/>
    <property type="evidence" value="ECO:0007669"/>
    <property type="project" value="TreeGrafter"/>
</dbReference>
<protein>
    <recommendedName>
        <fullName evidence="5">Methyltransferase small domain-containing protein</fullName>
    </recommendedName>
</protein>
<evidence type="ECO:0000313" key="7">
    <source>
        <dbReference type="EMBL" id="RLE53548.1"/>
    </source>
</evidence>
<dbReference type="PANTHER" id="PTHR45875">
    <property type="entry name" value="METHYLTRANSFERASE N6AMT1"/>
    <property type="match status" value="1"/>
</dbReference>
<evidence type="ECO:0000256" key="1">
    <source>
        <dbReference type="ARBA" id="ARBA00006149"/>
    </source>
</evidence>
<organism evidence="6 9">
    <name type="scientific">Thermoproteota archaeon</name>
    <dbReference type="NCBI Taxonomy" id="2056631"/>
    <lineage>
        <taxon>Archaea</taxon>
        <taxon>Thermoproteota</taxon>
    </lineage>
</organism>
<comment type="similarity">
    <text evidence="1">Belongs to the eukaryotic/archaeal PrmC-related family.</text>
</comment>
<sequence>MKVIKYHEKIFYIFPTVYTPSDDTFLLAEALLSKRGKSLCEVGCGCGLISILAVYESFNKALAIDLNPLAALNTALNAHIHGVDHKIDIVCCDLLSAIKSGVHFDLIAFNPPYLPVSNEDISYSGGSSGTLLLERFLTEVKNKKLSFNELLIVSSSAMNFNELAQIIEKLCVKFDIVAQRQLSFETLFVISLKPPT</sequence>
<gene>
    <name evidence="6" type="ORF">DRJ31_01875</name>
    <name evidence="7" type="ORF">DRJ33_00655</name>
</gene>
<dbReference type="SUPFAM" id="SSF53335">
    <property type="entry name" value="S-adenosyl-L-methionine-dependent methyltransferases"/>
    <property type="match status" value="1"/>
</dbReference>
<dbReference type="Gene3D" id="3.40.50.150">
    <property type="entry name" value="Vaccinia Virus protein VP39"/>
    <property type="match status" value="1"/>
</dbReference>
<dbReference type="InterPro" id="IPR052190">
    <property type="entry name" value="Euk-Arch_PrmC-MTase"/>
</dbReference>
<proteinExistence type="inferred from homology"/>
<dbReference type="EMBL" id="QMQV01000009">
    <property type="protein sequence ID" value="RLE50280.1"/>
    <property type="molecule type" value="Genomic_DNA"/>
</dbReference>
<evidence type="ECO:0000256" key="2">
    <source>
        <dbReference type="ARBA" id="ARBA00022603"/>
    </source>
</evidence>
<evidence type="ECO:0000256" key="4">
    <source>
        <dbReference type="ARBA" id="ARBA00022691"/>
    </source>
</evidence>
<dbReference type="InterPro" id="IPR029063">
    <property type="entry name" value="SAM-dependent_MTases_sf"/>
</dbReference>
<dbReference type="GO" id="GO:0032259">
    <property type="term" value="P:methylation"/>
    <property type="evidence" value="ECO:0007669"/>
    <property type="project" value="UniProtKB-KW"/>
</dbReference>
<dbReference type="Proteomes" id="UP000272051">
    <property type="component" value="Unassembled WGS sequence"/>
</dbReference>
<dbReference type="GO" id="GO:0003676">
    <property type="term" value="F:nucleic acid binding"/>
    <property type="evidence" value="ECO:0007669"/>
    <property type="project" value="InterPro"/>
</dbReference>
<keyword evidence="3" id="KW-0808">Transferase</keyword>
<dbReference type="PANTHER" id="PTHR45875:SF1">
    <property type="entry name" value="METHYLTRANSFERASE N6AMT1"/>
    <property type="match status" value="1"/>
</dbReference>
<dbReference type="PROSITE" id="PS00092">
    <property type="entry name" value="N6_MTASE"/>
    <property type="match status" value="1"/>
</dbReference>
<name>A0A497EU90_9CREN</name>
<evidence type="ECO:0000256" key="3">
    <source>
        <dbReference type="ARBA" id="ARBA00022679"/>
    </source>
</evidence>
<dbReference type="AlphaFoldDB" id="A0A497EU90"/>
<feature type="domain" description="Methyltransferase small" evidence="5">
    <location>
        <begin position="24"/>
        <end position="177"/>
    </location>
</feature>
<dbReference type="InterPro" id="IPR007848">
    <property type="entry name" value="Small_mtfrase_dom"/>
</dbReference>
<evidence type="ECO:0000313" key="8">
    <source>
        <dbReference type="Proteomes" id="UP000272051"/>
    </source>
</evidence>
<dbReference type="InterPro" id="IPR002052">
    <property type="entry name" value="DNA_methylase_N6_adenine_CS"/>
</dbReference>
<evidence type="ECO:0000259" key="5">
    <source>
        <dbReference type="Pfam" id="PF05175"/>
    </source>
</evidence>
<dbReference type="EMBL" id="QMQX01000007">
    <property type="protein sequence ID" value="RLE53548.1"/>
    <property type="molecule type" value="Genomic_DNA"/>
</dbReference>
<dbReference type="InterPro" id="IPR004557">
    <property type="entry name" value="PrmC-related"/>
</dbReference>
<dbReference type="GO" id="GO:0008276">
    <property type="term" value="F:protein methyltransferase activity"/>
    <property type="evidence" value="ECO:0007669"/>
    <property type="project" value="TreeGrafter"/>
</dbReference>
<dbReference type="NCBIfam" id="TIGR00537">
    <property type="entry name" value="hemK_rel_arch"/>
    <property type="match status" value="1"/>
</dbReference>
<dbReference type="Proteomes" id="UP000278475">
    <property type="component" value="Unassembled WGS sequence"/>
</dbReference>
<dbReference type="Pfam" id="PF05175">
    <property type="entry name" value="MTS"/>
    <property type="match status" value="1"/>
</dbReference>